<dbReference type="AlphaFoldDB" id="A0A542Y4P9"/>
<keyword evidence="1" id="KW-0472">Membrane</keyword>
<gene>
    <name evidence="2" type="ORF">FB468_1070</name>
</gene>
<protein>
    <submittedName>
        <fullName evidence="2">Uncharacterized protein</fullName>
    </submittedName>
</protein>
<organism evidence="2 3">
    <name type="scientific">Leucobacter komagatae</name>
    <dbReference type="NCBI Taxonomy" id="55969"/>
    <lineage>
        <taxon>Bacteria</taxon>
        <taxon>Bacillati</taxon>
        <taxon>Actinomycetota</taxon>
        <taxon>Actinomycetes</taxon>
        <taxon>Micrococcales</taxon>
        <taxon>Microbacteriaceae</taxon>
        <taxon>Leucobacter</taxon>
    </lineage>
</organism>
<proteinExistence type="predicted"/>
<comment type="caution">
    <text evidence="2">The sequence shown here is derived from an EMBL/GenBank/DDBJ whole genome shotgun (WGS) entry which is preliminary data.</text>
</comment>
<name>A0A542Y4P9_9MICO</name>
<keyword evidence="3" id="KW-1185">Reference proteome</keyword>
<dbReference type="EMBL" id="VFON01000001">
    <property type="protein sequence ID" value="TQL43055.1"/>
    <property type="molecule type" value="Genomic_DNA"/>
</dbReference>
<evidence type="ECO:0000313" key="3">
    <source>
        <dbReference type="Proteomes" id="UP000319094"/>
    </source>
</evidence>
<evidence type="ECO:0000313" key="2">
    <source>
        <dbReference type="EMBL" id="TQL43055.1"/>
    </source>
</evidence>
<accession>A0A542Y4P9</accession>
<feature type="transmembrane region" description="Helical" evidence="1">
    <location>
        <begin position="6"/>
        <end position="29"/>
    </location>
</feature>
<dbReference type="Proteomes" id="UP000319094">
    <property type="component" value="Unassembled WGS sequence"/>
</dbReference>
<sequence>MQNTYPVLGAGCWVLGAGCWVLGAGCWVLGRGAGSKKYPASSAVELHYGQQPITGRSE</sequence>
<keyword evidence="1" id="KW-0812">Transmembrane</keyword>
<reference evidence="2 3" key="1">
    <citation type="submission" date="2019-06" db="EMBL/GenBank/DDBJ databases">
        <title>Sequencing the genomes of 1000 actinobacteria strains.</title>
        <authorList>
            <person name="Klenk H.-P."/>
        </authorList>
    </citation>
    <scope>NUCLEOTIDE SEQUENCE [LARGE SCALE GENOMIC DNA]</scope>
    <source>
        <strain evidence="2 3">DSM 8803</strain>
    </source>
</reference>
<keyword evidence="1" id="KW-1133">Transmembrane helix</keyword>
<evidence type="ECO:0000256" key="1">
    <source>
        <dbReference type="SAM" id="Phobius"/>
    </source>
</evidence>